<reference evidence="3 4" key="1">
    <citation type="submission" date="2016-10" db="EMBL/GenBank/DDBJ databases">
        <authorList>
            <person name="de Groot N.N."/>
        </authorList>
    </citation>
    <scope>NUCLEOTIDE SEQUENCE [LARGE SCALE GENOMIC DNA]</scope>
    <source>
        <strain evidence="3 4">CGMCC 4.5727</strain>
    </source>
</reference>
<dbReference type="STRING" id="417292.SAMN05421806_109211"/>
<evidence type="ECO:0000313" key="3">
    <source>
        <dbReference type="EMBL" id="SDK62787.1"/>
    </source>
</evidence>
<keyword evidence="2" id="KW-0812">Transmembrane</keyword>
<keyword evidence="4" id="KW-1185">Reference proteome</keyword>
<dbReference type="Proteomes" id="UP000199155">
    <property type="component" value="Unassembled WGS sequence"/>
</dbReference>
<sequence>MKLAALAVIAVSLAAQVIGALLPDVPLLICSTAAGLAAEGVLHKWQKGVLNAVAKTRADVTVRQLLRDFVLVIALLSLANQRQESAYVSLVYGLLIFYGLHFAGHAAAIFVRRTRTLPVLTRNIDASALRLSSAPPALLTRHPGTRLLLFQLPATAGLLLTAATESPRFAAWGIGVSVGLAALALAGLLVRLPKSRRPASDQEVLDWFEAWLAEYRPTFGMYFSGGTTSAYQANMWLEPLAAIEGRPLIVLRERFMLQKIGATDIPIVCIPKVADLMRLEHSTLKVLLHPANSGKTSQVLRIPTIKHAFINHGESDKLSSCNPYAKAYDEVWVAGPAARERYALADVGVEDRDIVEVGRPQLDAIRPYAGPPAGLTTVLYAPTWEGWDGNPGNTSVILAGENIVRELLADPGVRLLYKPHPMTGSVDPRAGAANERIQQMIRAANRAVERPQTAGSAELAPLTQKLTELTSETFSSGADPVERMLRQGEPEPGRAAAVAAAEQEWHAAYWRSLPAAEHQIITGTRPSLYSCFDEADVLISDVSSVVSDFLASGKPYAVANTSDMSEEAFRASLPTVRAATILSPDAAGVPALLAAVRNPELDELAEARADLKAHLLGPSTPPSSVRFNEAAQALCATADKQRARREARLLSEIPGQRTPAAPAGTADAGDVLTAPEPAVSGADRA</sequence>
<dbReference type="Gene3D" id="3.40.50.12580">
    <property type="match status" value="2"/>
</dbReference>
<feature type="transmembrane region" description="Helical" evidence="2">
    <location>
        <begin position="86"/>
        <end position="111"/>
    </location>
</feature>
<evidence type="ECO:0000256" key="2">
    <source>
        <dbReference type="SAM" id="Phobius"/>
    </source>
</evidence>
<evidence type="ECO:0000256" key="1">
    <source>
        <dbReference type="SAM" id="MobiDB-lite"/>
    </source>
</evidence>
<keyword evidence="2" id="KW-0472">Membrane</keyword>
<accession>A0A1G9DFZ4</accession>
<keyword evidence="2" id="KW-1133">Transmembrane helix</keyword>
<proteinExistence type="predicted"/>
<name>A0A1G9DFZ4_9ACTN</name>
<dbReference type="EMBL" id="FNFF01000009">
    <property type="protein sequence ID" value="SDK62787.1"/>
    <property type="molecule type" value="Genomic_DNA"/>
</dbReference>
<protein>
    <recommendedName>
        <fullName evidence="5">CDP-Glycerol:Poly(Glycerophosphate) glycerophosphotransferase</fullName>
    </recommendedName>
</protein>
<feature type="compositionally biased region" description="Low complexity" evidence="1">
    <location>
        <begin position="658"/>
        <end position="670"/>
    </location>
</feature>
<feature type="transmembrane region" description="Helical" evidence="2">
    <location>
        <begin position="169"/>
        <end position="190"/>
    </location>
</feature>
<organism evidence="3 4">
    <name type="scientific">Streptomyces indicus</name>
    <dbReference type="NCBI Taxonomy" id="417292"/>
    <lineage>
        <taxon>Bacteria</taxon>
        <taxon>Bacillati</taxon>
        <taxon>Actinomycetota</taxon>
        <taxon>Actinomycetes</taxon>
        <taxon>Kitasatosporales</taxon>
        <taxon>Streptomycetaceae</taxon>
        <taxon>Streptomyces</taxon>
    </lineage>
</organism>
<dbReference type="InterPro" id="IPR043148">
    <property type="entry name" value="TagF_C"/>
</dbReference>
<feature type="region of interest" description="Disordered" evidence="1">
    <location>
        <begin position="645"/>
        <end position="685"/>
    </location>
</feature>
<evidence type="ECO:0008006" key="5">
    <source>
        <dbReference type="Google" id="ProtNLM"/>
    </source>
</evidence>
<evidence type="ECO:0000313" key="4">
    <source>
        <dbReference type="Proteomes" id="UP000199155"/>
    </source>
</evidence>
<gene>
    <name evidence="3" type="ORF">SAMN05421806_109211</name>
</gene>
<dbReference type="AlphaFoldDB" id="A0A1G9DFZ4"/>